<evidence type="ECO:0000313" key="6">
    <source>
        <dbReference type="Proteomes" id="UP000319578"/>
    </source>
</evidence>
<dbReference type="Pfam" id="PF13561">
    <property type="entry name" value="adh_short_C2"/>
    <property type="match status" value="1"/>
</dbReference>
<dbReference type="EMBL" id="BJON01000021">
    <property type="protein sequence ID" value="GED71514.1"/>
    <property type="molecule type" value="Genomic_DNA"/>
</dbReference>
<dbReference type="Gene3D" id="3.40.50.720">
    <property type="entry name" value="NAD(P)-binding Rossmann-like Domain"/>
    <property type="match status" value="1"/>
</dbReference>
<sequence>MRYTDNIVIVTGAGHGIGRAVASMYASSGAHVIIAEHNREAGEAVASEINKRETAGGSAAFYPIDVSQPVEIEQLMQTVFDRHGRLDVLINNAGVTKWESPYDLTVDAWDSIMNTNLRSVFLASREAAKIMRQQKRGFIVNLTSTRAHMSEPHTEAYAASKGGILALTHALAVSLGPDGIRVNAISPGWIETGVYSLLRPEDHEQHPAGRVGTPDDISRACLFLTQKDNDFITGTELVIDGGMTRKMIYLP</sequence>
<dbReference type="Proteomes" id="UP000036834">
    <property type="component" value="Unassembled WGS sequence"/>
</dbReference>
<dbReference type="FunFam" id="3.40.50.720:FF:000084">
    <property type="entry name" value="Short-chain dehydrogenase reductase"/>
    <property type="match status" value="1"/>
</dbReference>
<dbReference type="InterPro" id="IPR002347">
    <property type="entry name" value="SDR_fam"/>
</dbReference>
<dbReference type="RefSeq" id="WP_049742380.1">
    <property type="nucleotide sequence ID" value="NZ_BJON01000021.1"/>
</dbReference>
<dbReference type="PROSITE" id="PS00061">
    <property type="entry name" value="ADH_SHORT"/>
    <property type="match status" value="1"/>
</dbReference>
<dbReference type="PANTHER" id="PTHR24321:SF8">
    <property type="entry name" value="ESTRADIOL 17-BETA-DEHYDROGENASE 8-RELATED"/>
    <property type="match status" value="1"/>
</dbReference>
<comment type="similarity">
    <text evidence="1">Belongs to the short-chain dehydrogenases/reductases (SDR) family.</text>
</comment>
<evidence type="ECO:0000256" key="1">
    <source>
        <dbReference type="ARBA" id="ARBA00006484"/>
    </source>
</evidence>
<dbReference type="EMBL" id="LGIQ01000016">
    <property type="protein sequence ID" value="KNB68997.1"/>
    <property type="molecule type" value="Genomic_DNA"/>
</dbReference>
<reference evidence="3 6" key="3">
    <citation type="submission" date="2019-06" db="EMBL/GenBank/DDBJ databases">
        <title>Whole genome shotgun sequence of Brevibacillus reuszeri NBRC 15719.</title>
        <authorList>
            <person name="Hosoyama A."/>
            <person name="Uohara A."/>
            <person name="Ohji S."/>
            <person name="Ichikawa N."/>
        </authorList>
    </citation>
    <scope>NUCLEOTIDE SEQUENCE [LARGE SCALE GENOMIC DNA]</scope>
    <source>
        <strain evidence="3 6">NBRC 15719</strain>
    </source>
</reference>
<dbReference type="PATRIC" id="fig|54915.3.peg.5947"/>
<dbReference type="STRING" id="54915.ADS79_31240"/>
<evidence type="ECO:0000313" key="4">
    <source>
        <dbReference type="EMBL" id="KNB68997.1"/>
    </source>
</evidence>
<evidence type="ECO:0000313" key="5">
    <source>
        <dbReference type="Proteomes" id="UP000036834"/>
    </source>
</evidence>
<reference evidence="4" key="2">
    <citation type="submission" date="2015-07" db="EMBL/GenBank/DDBJ databases">
        <title>MeaNS - Measles Nucleotide Surveillance Program.</title>
        <authorList>
            <person name="Tran T."/>
            <person name="Druce J."/>
        </authorList>
    </citation>
    <scope>NUCLEOTIDE SEQUENCE</scope>
    <source>
        <strain evidence="4">DSM 9887</strain>
    </source>
</reference>
<keyword evidence="2" id="KW-0560">Oxidoreductase</keyword>
<dbReference type="SUPFAM" id="SSF51735">
    <property type="entry name" value="NAD(P)-binding Rossmann-fold domains"/>
    <property type="match status" value="1"/>
</dbReference>
<evidence type="ECO:0000256" key="2">
    <source>
        <dbReference type="ARBA" id="ARBA00023002"/>
    </source>
</evidence>
<keyword evidence="6" id="KW-1185">Reference proteome</keyword>
<comment type="caution">
    <text evidence="4">The sequence shown here is derived from an EMBL/GenBank/DDBJ whole genome shotgun (WGS) entry which is preliminary data.</text>
</comment>
<organism evidence="4 5">
    <name type="scientific">Brevibacillus reuszeri</name>
    <dbReference type="NCBI Taxonomy" id="54915"/>
    <lineage>
        <taxon>Bacteria</taxon>
        <taxon>Bacillati</taxon>
        <taxon>Bacillota</taxon>
        <taxon>Bacilli</taxon>
        <taxon>Bacillales</taxon>
        <taxon>Paenibacillaceae</taxon>
        <taxon>Brevibacillus</taxon>
    </lineage>
</organism>
<dbReference type="PANTHER" id="PTHR24321">
    <property type="entry name" value="DEHYDROGENASES, SHORT CHAIN"/>
    <property type="match status" value="1"/>
</dbReference>
<gene>
    <name evidence="4" type="ORF">ADS79_31240</name>
    <name evidence="3" type="ORF">BRE01_52160</name>
</gene>
<protein>
    <submittedName>
        <fullName evidence="4">3-ketoacyl-ACP reductase</fullName>
    </submittedName>
    <submittedName>
        <fullName evidence="3">Oxidoreductase</fullName>
    </submittedName>
</protein>
<dbReference type="InterPro" id="IPR020904">
    <property type="entry name" value="Sc_DH/Rdtase_CS"/>
</dbReference>
<dbReference type="PRINTS" id="PR00080">
    <property type="entry name" value="SDRFAMILY"/>
</dbReference>
<dbReference type="AlphaFoldDB" id="A0A0K9YK18"/>
<evidence type="ECO:0000313" key="3">
    <source>
        <dbReference type="EMBL" id="GED71514.1"/>
    </source>
</evidence>
<dbReference type="Proteomes" id="UP000319578">
    <property type="component" value="Unassembled WGS sequence"/>
</dbReference>
<dbReference type="NCBIfam" id="NF005559">
    <property type="entry name" value="PRK07231.1"/>
    <property type="match status" value="1"/>
</dbReference>
<accession>A0A0K9YK18</accession>
<dbReference type="PRINTS" id="PR00081">
    <property type="entry name" value="GDHRDH"/>
</dbReference>
<dbReference type="OrthoDB" id="9803333at2"/>
<dbReference type="InterPro" id="IPR036291">
    <property type="entry name" value="NAD(P)-bd_dom_sf"/>
</dbReference>
<dbReference type="GO" id="GO:0016491">
    <property type="term" value="F:oxidoreductase activity"/>
    <property type="evidence" value="ECO:0007669"/>
    <property type="project" value="UniProtKB-KW"/>
</dbReference>
<reference evidence="5" key="1">
    <citation type="submission" date="2015-07" db="EMBL/GenBank/DDBJ databases">
        <title>Genome sequencing project for genomic taxonomy and phylogenomics of Bacillus-like bacteria.</title>
        <authorList>
            <person name="Liu B."/>
            <person name="Wang J."/>
            <person name="Zhu Y."/>
            <person name="Liu G."/>
            <person name="Chen Q."/>
            <person name="Chen Z."/>
            <person name="Lan J."/>
            <person name="Che J."/>
            <person name="Ge C."/>
            <person name="Shi H."/>
            <person name="Pan Z."/>
            <person name="Liu X."/>
        </authorList>
    </citation>
    <scope>NUCLEOTIDE SEQUENCE [LARGE SCALE GENOMIC DNA]</scope>
    <source>
        <strain evidence="5">DSM 9887</strain>
    </source>
</reference>
<name>A0A0K9YK18_9BACL</name>
<proteinExistence type="inferred from homology"/>
<dbReference type="GO" id="GO:0008206">
    <property type="term" value="P:bile acid metabolic process"/>
    <property type="evidence" value="ECO:0007669"/>
    <property type="project" value="UniProtKB-ARBA"/>
</dbReference>